<dbReference type="PROSITE" id="PS50804">
    <property type="entry name" value="SCAN_BOX"/>
    <property type="match status" value="1"/>
</dbReference>
<reference evidence="2" key="3">
    <citation type="submission" date="2025-08" db="UniProtKB">
        <authorList>
            <consortium name="Ensembl"/>
        </authorList>
    </citation>
    <scope>IDENTIFICATION</scope>
</reference>
<protein>
    <recommendedName>
        <fullName evidence="1">SCAN box domain-containing protein</fullName>
    </recommendedName>
</protein>
<evidence type="ECO:0000313" key="3">
    <source>
        <dbReference type="Proteomes" id="UP000018467"/>
    </source>
</evidence>
<dbReference type="GeneTree" id="ENSGT00940000177526"/>
<sequence>VGGCGLAHASSDTCELLKEEILARVGLGPAASAISFYKWTFKPNAPPRPQMTQLLRLAKRWLQPDQTSSEGVVERVVAHHFLHTLPSELQTAVEFQPGERVMVLIPTTPASSWLAGRVHSLSGRRSAQ</sequence>
<reference evidence="3" key="1">
    <citation type="submission" date="2013-03" db="EMBL/GenBank/DDBJ databases">
        <authorList>
            <person name="Jeffery W."/>
            <person name="Warren W."/>
            <person name="Wilson R.K."/>
        </authorList>
    </citation>
    <scope>NUCLEOTIDE SEQUENCE</scope>
    <source>
        <strain evidence="3">female</strain>
    </source>
</reference>
<dbReference type="InParanoid" id="A0A3B1KH20"/>
<evidence type="ECO:0000313" key="2">
    <source>
        <dbReference type="Ensembl" id="ENSAMXP00000053166.1"/>
    </source>
</evidence>
<organism evidence="2 3">
    <name type="scientific">Astyanax mexicanus</name>
    <name type="common">Blind cave fish</name>
    <name type="synonym">Astyanax fasciatus mexicanus</name>
    <dbReference type="NCBI Taxonomy" id="7994"/>
    <lineage>
        <taxon>Eukaryota</taxon>
        <taxon>Metazoa</taxon>
        <taxon>Chordata</taxon>
        <taxon>Craniata</taxon>
        <taxon>Vertebrata</taxon>
        <taxon>Euteleostomi</taxon>
        <taxon>Actinopterygii</taxon>
        <taxon>Neopterygii</taxon>
        <taxon>Teleostei</taxon>
        <taxon>Ostariophysi</taxon>
        <taxon>Characiformes</taxon>
        <taxon>Characoidei</taxon>
        <taxon>Acestrorhamphidae</taxon>
        <taxon>Acestrorhamphinae</taxon>
        <taxon>Astyanax</taxon>
    </lineage>
</organism>
<dbReference type="AlphaFoldDB" id="A0A3B1KH20"/>
<dbReference type="Ensembl" id="ENSAMXT00000049532.1">
    <property type="protein sequence ID" value="ENSAMXP00000053166.1"/>
    <property type="gene ID" value="ENSAMXG00000042350.1"/>
</dbReference>
<proteinExistence type="predicted"/>
<dbReference type="InterPro" id="IPR038269">
    <property type="entry name" value="SCAN_sf"/>
</dbReference>
<reference evidence="2" key="4">
    <citation type="submission" date="2025-09" db="UniProtKB">
        <authorList>
            <consortium name="Ensembl"/>
        </authorList>
    </citation>
    <scope>IDENTIFICATION</scope>
</reference>
<keyword evidence="3" id="KW-1185">Reference proteome</keyword>
<name>A0A3B1KH20_ASTMX</name>
<evidence type="ECO:0000259" key="1">
    <source>
        <dbReference type="PROSITE" id="PS50804"/>
    </source>
</evidence>
<accession>A0A3B1KH20</accession>
<reference evidence="3" key="2">
    <citation type="journal article" date="2014" name="Nat. Commun.">
        <title>The cavefish genome reveals candidate genes for eye loss.</title>
        <authorList>
            <person name="McGaugh S.E."/>
            <person name="Gross J.B."/>
            <person name="Aken B."/>
            <person name="Blin M."/>
            <person name="Borowsky R."/>
            <person name="Chalopin D."/>
            <person name="Hinaux H."/>
            <person name="Jeffery W.R."/>
            <person name="Keene A."/>
            <person name="Ma L."/>
            <person name="Minx P."/>
            <person name="Murphy D."/>
            <person name="O'Quin K.E."/>
            <person name="Retaux S."/>
            <person name="Rohner N."/>
            <person name="Searle S.M."/>
            <person name="Stahl B.A."/>
            <person name="Tabin C."/>
            <person name="Volff J.N."/>
            <person name="Yoshizawa M."/>
            <person name="Warren W.C."/>
        </authorList>
    </citation>
    <scope>NUCLEOTIDE SEQUENCE [LARGE SCALE GENOMIC DNA]</scope>
    <source>
        <strain evidence="3">female</strain>
    </source>
</reference>
<dbReference type="Pfam" id="PF02023">
    <property type="entry name" value="SCAN"/>
    <property type="match status" value="1"/>
</dbReference>
<dbReference type="InterPro" id="IPR003309">
    <property type="entry name" value="SCAN_dom"/>
</dbReference>
<feature type="domain" description="SCAN box" evidence="1">
    <location>
        <begin position="36"/>
        <end position="94"/>
    </location>
</feature>
<dbReference type="Bgee" id="ENSAMXG00000042350">
    <property type="expression patterns" value="Expressed in ovary and 1 other cell type or tissue"/>
</dbReference>
<dbReference type="Gene3D" id="1.10.4020.10">
    <property type="entry name" value="DNA breaking-rejoining enzymes"/>
    <property type="match status" value="1"/>
</dbReference>
<dbReference type="SUPFAM" id="SSF47353">
    <property type="entry name" value="Retrovirus capsid dimerization domain-like"/>
    <property type="match status" value="1"/>
</dbReference>
<dbReference type="Proteomes" id="UP000018467">
    <property type="component" value="Unassembled WGS sequence"/>
</dbReference>